<dbReference type="OrthoDB" id="5984008at2759"/>
<dbReference type="Proteomes" id="UP000023152">
    <property type="component" value="Unassembled WGS sequence"/>
</dbReference>
<reference evidence="1 2" key="1">
    <citation type="journal article" date="2013" name="Curr. Biol.">
        <title>The Genome of the Foraminiferan Reticulomyxa filosa.</title>
        <authorList>
            <person name="Glockner G."/>
            <person name="Hulsmann N."/>
            <person name="Schleicher M."/>
            <person name="Noegel A.A."/>
            <person name="Eichinger L."/>
            <person name="Gallinger C."/>
            <person name="Pawlowski J."/>
            <person name="Sierra R."/>
            <person name="Euteneuer U."/>
            <person name="Pillet L."/>
            <person name="Moustafa A."/>
            <person name="Platzer M."/>
            <person name="Groth M."/>
            <person name="Szafranski K."/>
            <person name="Schliwa M."/>
        </authorList>
    </citation>
    <scope>NUCLEOTIDE SEQUENCE [LARGE SCALE GENOMIC DNA]</scope>
</reference>
<comment type="caution">
    <text evidence="1">The sequence shown here is derived from an EMBL/GenBank/DDBJ whole genome shotgun (WGS) entry which is preliminary data.</text>
</comment>
<proteinExistence type="predicted"/>
<accession>X6M737</accession>
<protein>
    <submittedName>
        <fullName evidence="1">Uncharacterized protein</fullName>
    </submittedName>
</protein>
<gene>
    <name evidence="1" type="ORF">RFI_28556</name>
</gene>
<dbReference type="AlphaFoldDB" id="X6M737"/>
<keyword evidence="2" id="KW-1185">Reference proteome</keyword>
<dbReference type="EMBL" id="ASPP01024653">
    <property type="protein sequence ID" value="ETO08830.1"/>
    <property type="molecule type" value="Genomic_DNA"/>
</dbReference>
<evidence type="ECO:0000313" key="1">
    <source>
        <dbReference type="EMBL" id="ETO08830.1"/>
    </source>
</evidence>
<evidence type="ECO:0000313" key="2">
    <source>
        <dbReference type="Proteomes" id="UP000023152"/>
    </source>
</evidence>
<name>X6M737_RETFI</name>
<organism evidence="1 2">
    <name type="scientific">Reticulomyxa filosa</name>
    <dbReference type="NCBI Taxonomy" id="46433"/>
    <lineage>
        <taxon>Eukaryota</taxon>
        <taxon>Sar</taxon>
        <taxon>Rhizaria</taxon>
        <taxon>Retaria</taxon>
        <taxon>Foraminifera</taxon>
        <taxon>Monothalamids</taxon>
        <taxon>Reticulomyxidae</taxon>
        <taxon>Reticulomyxa</taxon>
    </lineage>
</organism>
<sequence>MSVEWNSITKTEKTDQREEKYMTRTYNKNYFKCKNPCILLKMVEFDIDTSNDKLSEGIQNKIEQDKYKKEMEALIRLFGDKIEDENELKKEMEQNNGNVTLVIEKMVSNLLRQNEMEEIKHVEENADKLKKDVNTGYTGEYGPGINLQGYCTNETCLASKGKLLVWINEEFKDISIIPNKVSYHCPDCEQLTVTSVIKVMFFNSEHSIYASNGLAHINDNNYQCTYSLESELSYKLKANKIIQHAITLQDLINRSEAAMISNEIINLVNELEQYSIIVAKPSKIKDMNRLLEKIKIDYDDNFNRVFDIGRFTILCDNDTKLRTAVEVMKKAEKFNLIVSEDKDFFEKQSKTHHRFHNIKLYVPKYDLTLKKFTTLQEYTIIENPKLSHLFYEHIRAWKSKNIEEDNLKQASNETLKNINDIICEWIDDKEIQRLANRYKSHSDIGILKPSQLFKKNEEEINNNIFLKIIQFVYEQLCNFKPNKEKGKAIYVILYEYYEKYIIGIKNIAKSRKKEIEEDINILQALKTYIPLQMVMIIKSKKYLIVKNILLNF</sequence>